<dbReference type="SMART" id="SM00256">
    <property type="entry name" value="FBOX"/>
    <property type="match status" value="4"/>
</dbReference>
<dbReference type="PANTHER" id="PTHR32278">
    <property type="entry name" value="F-BOX DOMAIN-CONTAINING PROTEIN"/>
    <property type="match status" value="1"/>
</dbReference>
<keyword evidence="3" id="KW-1185">Reference proteome</keyword>
<dbReference type="Gene3D" id="1.20.1280.50">
    <property type="match status" value="2"/>
</dbReference>
<dbReference type="EnsemblPlants" id="ORUFI02G38450.1">
    <property type="protein sequence ID" value="ORUFI02G38450.1"/>
    <property type="gene ID" value="ORUFI02G38450"/>
</dbReference>
<dbReference type="eggNOG" id="ENOG502QRA4">
    <property type="taxonomic scope" value="Eukaryota"/>
</dbReference>
<dbReference type="Pfam" id="PF14299">
    <property type="entry name" value="PP2"/>
    <property type="match status" value="6"/>
</dbReference>
<dbReference type="PROSITE" id="PS50181">
    <property type="entry name" value="FBOX"/>
    <property type="match status" value="3"/>
</dbReference>
<dbReference type="SUPFAM" id="SSF81383">
    <property type="entry name" value="F-box domain"/>
    <property type="match status" value="5"/>
</dbReference>
<dbReference type="InterPro" id="IPR001810">
    <property type="entry name" value="F-box_dom"/>
</dbReference>
<accession>A0A0E0NMN6</accession>
<dbReference type="OMA" id="CNIDSRI"/>
<dbReference type="PANTHER" id="PTHR32278:SF111">
    <property type="entry name" value="F-BOX PROTEIN PP2-B12-RELATED"/>
    <property type="match status" value="1"/>
</dbReference>
<feature type="domain" description="F-box" evidence="1">
    <location>
        <begin position="12"/>
        <end position="58"/>
    </location>
</feature>
<evidence type="ECO:0000313" key="2">
    <source>
        <dbReference type="EnsemblPlants" id="ORUFI02G38450.1"/>
    </source>
</evidence>
<dbReference type="Pfam" id="PF12937">
    <property type="entry name" value="F-box-like"/>
    <property type="match status" value="3"/>
</dbReference>
<reference evidence="3" key="1">
    <citation type="submission" date="2013-06" db="EMBL/GenBank/DDBJ databases">
        <authorList>
            <person name="Zhao Q."/>
        </authorList>
    </citation>
    <scope>NUCLEOTIDE SEQUENCE</scope>
    <source>
        <strain evidence="3">cv. W1943</strain>
    </source>
</reference>
<dbReference type="STRING" id="4529.A0A0E0NMN6"/>
<feature type="domain" description="F-box" evidence="1">
    <location>
        <begin position="298"/>
        <end position="344"/>
    </location>
</feature>
<evidence type="ECO:0000313" key="3">
    <source>
        <dbReference type="Proteomes" id="UP000008022"/>
    </source>
</evidence>
<dbReference type="InterPro" id="IPR025886">
    <property type="entry name" value="PP2-like"/>
</dbReference>
<dbReference type="InterPro" id="IPR036047">
    <property type="entry name" value="F-box-like_dom_sf"/>
</dbReference>
<proteinExistence type="predicted"/>
<dbReference type="HOGENOM" id="CLU_250925_0_0_1"/>
<protein>
    <recommendedName>
        <fullName evidence="1">F-box domain-containing protein</fullName>
    </recommendedName>
</protein>
<organism evidence="2 3">
    <name type="scientific">Oryza rufipogon</name>
    <name type="common">Brownbeard rice</name>
    <name type="synonym">Asian wild rice</name>
    <dbReference type="NCBI Taxonomy" id="4529"/>
    <lineage>
        <taxon>Eukaryota</taxon>
        <taxon>Viridiplantae</taxon>
        <taxon>Streptophyta</taxon>
        <taxon>Embryophyta</taxon>
        <taxon>Tracheophyta</taxon>
        <taxon>Spermatophyta</taxon>
        <taxon>Magnoliopsida</taxon>
        <taxon>Liliopsida</taxon>
        <taxon>Poales</taxon>
        <taxon>Poaceae</taxon>
        <taxon>BOP clade</taxon>
        <taxon>Oryzoideae</taxon>
        <taxon>Oryzeae</taxon>
        <taxon>Oryzinae</taxon>
        <taxon>Oryza</taxon>
    </lineage>
</organism>
<evidence type="ECO:0000259" key="1">
    <source>
        <dbReference type="PROSITE" id="PS50181"/>
    </source>
</evidence>
<dbReference type="Gramene" id="ORUFI02G38450.1">
    <property type="protein sequence ID" value="ORUFI02G38450.1"/>
    <property type="gene ID" value="ORUFI02G38450"/>
</dbReference>
<dbReference type="Proteomes" id="UP000008022">
    <property type="component" value="Unassembled WGS sequence"/>
</dbReference>
<dbReference type="CDD" id="cd22162">
    <property type="entry name" value="F-box_AtSKIP3-like"/>
    <property type="match status" value="4"/>
</dbReference>
<reference evidence="2" key="2">
    <citation type="submission" date="2015-06" db="UniProtKB">
        <authorList>
            <consortium name="EnsemblPlants"/>
        </authorList>
    </citation>
    <scope>IDENTIFICATION</scope>
</reference>
<feature type="domain" description="F-box" evidence="1">
    <location>
        <begin position="1191"/>
        <end position="1237"/>
    </location>
</feature>
<name>A0A0E0NMN6_ORYRU</name>
<sequence length="1480" mass="165703">MERERGRRTMEEAWIDRLPQDLLQRVIPLETPRDACRAAAVSQAFRAVADSDVVWGKFQPDDSSLQLADGELFPPPRSKKERFLRLSAGLLLLPDRRRLSLSIHSCVVAQGMWLDRGTGARCYMLSARALVIIWGDTPRYWRWIPLADSSRFEEGAELIDVCWMEIRCNIDSRILSPNSTYAAFMVFKIAEGFYGLDTPLKEGTVSLGGRESRREVAFTSIDPRPPQGSAAYPQKRADGWMEVELGEFFNENGEDGEVGISLMSKGPNWKRGLIKPDSSKGAEASPSMEEGEACDDCECEIARLPEELLSAAISLTAPRDAFRAAAVSRAFRAAADSDAVWASFLPRDLPDLADGELSPAPPSKKDLFLRLSAGHYHLLPDRLKSAGHYLDLYTKILALDPSHRLQIAEEFYQLDTVDATVNLGGSKSSREVALTRSRRRPEEEISAVLFPRTRADGWMEVELGEFFNEEGEDGNVNIRIFGKGPNWKKGLIVEESSSMAMEEEEAAACEIARLPEELLVEVLSLTGPRDASRAAADSDAVWSRFLPRGLPRLARRELPRSPPPPPSRKAHFLRLSAGPLLLPRKLMSMWLDREKGAKCYMLSARALQISWGDSPQYWSWIPLADSRFKEGAELLSVCWLEIRGKLPGKKLSQNTNYAAYLVYKIADRSYGLDFPFQEASVSIGGSITARQRIEPRAVVLAEDIENPQKRADGWMELKLGELYNEGGDDGEVCISFMETKGGHWKSGLVSMWLDRETGFKCYMLSARALQIVNLTHSWRWISLTGSSRFSEVVEFLKGYRVEVCGKIPCKMLSGNSNYAAYIVFVVAEDSCGLASVWVATVGVGGRQSTRQVCLDSSNRNDYYYEGEIEVPQDGSVILPQERADGWMELELGEFYNQEGNNQGEIARLPVELLSAVISRAAPRPRDACRASAVSPAFRAAADSDDVWSRFLPRDVPDLADGELSPPPPSNKALFLRLSGSDGNVPLLLPDRLRGIWFDRETGAKCYVLSARTLVIKCSETSDYRRWIPLADSRFAEAVEFMDAPPRMEIRSKIDSMVLTPNSTYAAFMVFKIADGLYELDTSPHDATVSIGENESRREVAFTGRYPERRADGWMEVELGEFFNEDGEDGAVYMRLMSEGPNRMRGLIFYFQPPRTHTHSTTIFSFSVFFFSFAIKPDSRTEGSMEEEGEGLCEIARLPEELLSAAISRASPRDACHAAAVSPAFRAAADSDAVWASFLPRDLPDLADGELSPAPASKKELFLRLSDGPYLLSDRLMSMWLDRETGAKCYMLSARSLVIIWGDTPHYWRWIPLTDSRFAEGAELIDVCWLEIRGRIHSKMLSPNSTYAAYMVFKIADEFYGLDAPFQEASVSLGGRGSTKIVCVQSYDSEDEEVPENYWPMSIGPLLRQRARRRDRRLVLDEGVTVPQKRTDEWMELEMGEFINEEGEDGEVCFSLMETKGGNWKRGLIVQGIEIRLKKSG</sequence>